<dbReference type="GO" id="GO:0005737">
    <property type="term" value="C:cytoplasm"/>
    <property type="evidence" value="ECO:0007669"/>
    <property type="project" value="TreeGrafter"/>
</dbReference>
<dbReference type="Pfam" id="PF00069">
    <property type="entry name" value="Pkinase"/>
    <property type="match status" value="1"/>
</dbReference>
<dbReference type="InterPro" id="IPR017441">
    <property type="entry name" value="Protein_kinase_ATP_BS"/>
</dbReference>
<dbReference type="CDD" id="cd14073">
    <property type="entry name" value="STKc_NUAK"/>
    <property type="match status" value="1"/>
</dbReference>
<evidence type="ECO:0000256" key="4">
    <source>
        <dbReference type="ARBA" id="ARBA00022777"/>
    </source>
</evidence>
<evidence type="ECO:0000313" key="10">
    <source>
        <dbReference type="RefSeq" id="XP_025832040.1"/>
    </source>
</evidence>
<feature type="compositionally biased region" description="Basic and acidic residues" evidence="7">
    <location>
        <begin position="578"/>
        <end position="593"/>
    </location>
</feature>
<feature type="compositionally biased region" description="Polar residues" evidence="7">
    <location>
        <begin position="644"/>
        <end position="656"/>
    </location>
</feature>
<evidence type="ECO:0000256" key="3">
    <source>
        <dbReference type="ARBA" id="ARBA00022741"/>
    </source>
</evidence>
<dbReference type="SUPFAM" id="SSF56112">
    <property type="entry name" value="Protein kinase-like (PK-like)"/>
    <property type="match status" value="1"/>
</dbReference>
<dbReference type="PANTHER" id="PTHR24346:SF93">
    <property type="entry name" value="NUAK FAMILY SNF1-LIKE KINASE 1"/>
    <property type="match status" value="1"/>
</dbReference>
<dbReference type="FunFam" id="1.10.510.10:FF:000389">
    <property type="entry name" value="Uncharacterized protein, isoform E"/>
    <property type="match status" value="1"/>
</dbReference>
<feature type="region of interest" description="Disordered" evidence="7">
    <location>
        <begin position="641"/>
        <end position="758"/>
    </location>
</feature>
<keyword evidence="5 6" id="KW-0067">ATP-binding</keyword>
<evidence type="ECO:0000256" key="6">
    <source>
        <dbReference type="PROSITE-ProRule" id="PRU10141"/>
    </source>
</evidence>
<dbReference type="InParanoid" id="A0A7F5R7U9"/>
<sequence>MVVSGEPNINNIMGGIENTGGVRLHNHKKKLKQRFDIIKKLGQGTYGKVQLGINKETGQEVAIKTIKKSKIETEADLIRIRREIQIMSSVQHPNIIHIYEVFENREKMILVMEYAAGGELYDYLSERKVLSEEEARRIFRQISIACYYCHKHKICHRDLKLENILLDENGNAKIADFGLSNIFDDQRLLSTYCGSPLYASPEIVKGTPYQGPEVDCWSLGVLLYTLVYGAMPFDGSNFKRLVKQISQGDYFEPKKPSRASPLIREMLTVNPKYRANVQKICSHWWVNEGYEENCLDVSEELANQTPVRLDLLLSLAPPPPQLESEKLMVTGEIEESNLTNDTILAPTRSQSVGSLRELSHTTDLRIEDLVPEDVKSNTAKRKLELSISTDLSSTQQEDAKRKEKIIKERTVADVTSEVIPTNQNNQTSHDISTTAPLDKSSTRTITKRMDVDNEENIDPSKMGATCTEIIEDAKKNEANKTKTQKSPLSPAKEYLEETTNDKKSIEKESVTTKTEKDSVKGKENEKKAKKESKTEESKIPSKKKVSKKKVLTDKNENLVDCKKDATSGKIATSPTENLSEKNVEDDKKLEKSVERRRSKIFETAEKFQNLVSSGDKSNNEKSKKIVIPGVSVGGFRKEFERKASLSSSSNVPQLKNTAFKKTAEKQNSIQTKEETSNEPSSVKIDNITENIKKSDQLQNTLTESTVPEKNVDERKKKAVSIISTALDKEGTRKSKSRPCVGRKPPIPFGSSGRSASGNIGIVSEQFDSRKEIEQLPLSSPVSEEIAEKFATNDEVSSAKIMLKSATIPRRKQTKAEINLKYPIPKPAVMEFKTEMAHNVEAAPNLPTQRSEVTFPISPVGNIRSSSLDDESRSKQSRERIIPISYEENSKDDGQSPTSAKPPFKVHQTRRSSASQRSESLSRQSTQESDSDSTSLKGEPIRKSPREYIIPIAVEGGGYVTPRAGSLEPSETGSTTSTMTNKSKFGRAKRMSSLINDREGSEDESVFSSAIPRRNSFGKDSDEDSKKDLFRMHSLRSSRPRRATLERNDSFSSGEDDDDDGFEILTAENLFSTLLSRVRDLTSRLNVEDSHPGFPRSSLLTRNFLNFPNRFEALSSRRSPLGRAFNREHGSDGGSGLSTPWRRSVTRDLSSDLNRVFNSSESPTHTATLPRGARVRVTVHVPCGPSSQKGTH</sequence>
<feature type="compositionally biased region" description="Basic and acidic residues" evidence="7">
    <location>
        <begin position="493"/>
        <end position="539"/>
    </location>
</feature>
<feature type="compositionally biased region" description="Polar residues" evidence="7">
    <location>
        <begin position="696"/>
        <end position="707"/>
    </location>
</feature>
<feature type="compositionally biased region" description="Polar residues" evidence="7">
    <location>
        <begin position="421"/>
        <end position="435"/>
    </location>
</feature>
<gene>
    <name evidence="10" type="primary">LOC108743236</name>
</gene>
<feature type="region of interest" description="Disordered" evidence="7">
    <location>
        <begin position="421"/>
        <end position="444"/>
    </location>
</feature>
<feature type="compositionally biased region" description="Low complexity" evidence="7">
    <location>
        <begin position="910"/>
        <end position="934"/>
    </location>
</feature>
<keyword evidence="2" id="KW-0808">Transferase</keyword>
<dbReference type="PROSITE" id="PS50011">
    <property type="entry name" value="PROTEIN_KINASE_DOM"/>
    <property type="match status" value="1"/>
</dbReference>
<proteinExistence type="predicted"/>
<reference evidence="10" key="1">
    <citation type="submission" date="2025-08" db="UniProtKB">
        <authorList>
            <consortium name="RefSeq"/>
        </authorList>
    </citation>
    <scope>IDENTIFICATION</scope>
    <source>
        <tissue evidence="10">Entire body</tissue>
    </source>
</reference>
<feature type="compositionally biased region" description="Basic residues" evidence="7">
    <location>
        <begin position="540"/>
        <end position="549"/>
    </location>
</feature>
<dbReference type="PROSITE" id="PS00108">
    <property type="entry name" value="PROTEIN_KINASE_ST"/>
    <property type="match status" value="1"/>
</dbReference>
<evidence type="ECO:0000313" key="9">
    <source>
        <dbReference type="Proteomes" id="UP000192223"/>
    </source>
</evidence>
<keyword evidence="4 10" id="KW-0418">Kinase</keyword>
<feature type="domain" description="Protein kinase" evidence="8">
    <location>
        <begin position="35"/>
        <end position="286"/>
    </location>
</feature>
<feature type="compositionally biased region" description="Basic and acidic residues" evidence="7">
    <location>
        <begin position="869"/>
        <end position="880"/>
    </location>
</feature>
<organism evidence="9 10">
    <name type="scientific">Agrilus planipennis</name>
    <name type="common">Emerald ash borer</name>
    <name type="synonym">Agrilus marcopoli</name>
    <dbReference type="NCBI Taxonomy" id="224129"/>
    <lineage>
        <taxon>Eukaryota</taxon>
        <taxon>Metazoa</taxon>
        <taxon>Ecdysozoa</taxon>
        <taxon>Arthropoda</taxon>
        <taxon>Hexapoda</taxon>
        <taxon>Insecta</taxon>
        <taxon>Pterygota</taxon>
        <taxon>Neoptera</taxon>
        <taxon>Endopterygota</taxon>
        <taxon>Coleoptera</taxon>
        <taxon>Polyphaga</taxon>
        <taxon>Elateriformia</taxon>
        <taxon>Buprestoidea</taxon>
        <taxon>Buprestidae</taxon>
        <taxon>Agrilinae</taxon>
        <taxon>Agrilus</taxon>
    </lineage>
</organism>
<feature type="compositionally biased region" description="Basic and acidic residues" evidence="7">
    <location>
        <begin position="550"/>
        <end position="566"/>
    </location>
</feature>
<evidence type="ECO:0000256" key="2">
    <source>
        <dbReference type="ARBA" id="ARBA00022679"/>
    </source>
</evidence>
<dbReference type="GO" id="GO:0000226">
    <property type="term" value="P:microtubule cytoskeleton organization"/>
    <property type="evidence" value="ECO:0007669"/>
    <property type="project" value="TreeGrafter"/>
</dbReference>
<feature type="binding site" evidence="6">
    <location>
        <position position="68"/>
    </location>
    <ligand>
        <name>ATP</name>
        <dbReference type="ChEBI" id="CHEBI:30616"/>
    </ligand>
</feature>
<dbReference type="KEGG" id="apln:108743236"/>
<dbReference type="GO" id="GO:0050321">
    <property type="term" value="F:tau-protein kinase activity"/>
    <property type="evidence" value="ECO:0007669"/>
    <property type="project" value="TreeGrafter"/>
</dbReference>
<dbReference type="OrthoDB" id="193931at2759"/>
<keyword evidence="1" id="KW-0723">Serine/threonine-protein kinase</keyword>
<evidence type="ECO:0000256" key="5">
    <source>
        <dbReference type="ARBA" id="ARBA00022840"/>
    </source>
</evidence>
<keyword evidence="3 6" id="KW-0547">Nucleotide-binding</keyword>
<feature type="compositionally biased region" description="Basic and acidic residues" evidence="7">
    <location>
        <begin position="1016"/>
        <end position="1030"/>
    </location>
</feature>
<dbReference type="Gene3D" id="1.10.510.10">
    <property type="entry name" value="Transferase(Phosphotransferase) domain 1"/>
    <property type="match status" value="1"/>
</dbReference>
<dbReference type="InterPro" id="IPR008271">
    <property type="entry name" value="Ser/Thr_kinase_AS"/>
</dbReference>
<evidence type="ECO:0000256" key="7">
    <source>
        <dbReference type="SAM" id="MobiDB-lite"/>
    </source>
</evidence>
<dbReference type="FunFam" id="3.30.200.20:FF:000315">
    <property type="entry name" value="Calcium-dependent protein kinase 3"/>
    <property type="match status" value="1"/>
</dbReference>
<dbReference type="PANTHER" id="PTHR24346">
    <property type="entry name" value="MAP/MICROTUBULE AFFINITY-REGULATING KINASE"/>
    <property type="match status" value="1"/>
</dbReference>
<dbReference type="GO" id="GO:0005524">
    <property type="term" value="F:ATP binding"/>
    <property type="evidence" value="ECO:0007669"/>
    <property type="project" value="UniProtKB-UniRule"/>
</dbReference>
<dbReference type="Proteomes" id="UP000192223">
    <property type="component" value="Unplaced"/>
</dbReference>
<feature type="region of interest" description="Disordered" evidence="7">
    <location>
        <begin position="841"/>
        <end position="1034"/>
    </location>
</feature>
<dbReference type="AlphaFoldDB" id="A0A7F5R7U9"/>
<dbReference type="GO" id="GO:0035556">
    <property type="term" value="P:intracellular signal transduction"/>
    <property type="evidence" value="ECO:0007669"/>
    <property type="project" value="TreeGrafter"/>
</dbReference>
<evidence type="ECO:0000259" key="8">
    <source>
        <dbReference type="PROSITE" id="PS50011"/>
    </source>
</evidence>
<dbReference type="CTD" id="9891"/>
<dbReference type="InterPro" id="IPR011009">
    <property type="entry name" value="Kinase-like_dom_sf"/>
</dbReference>
<protein>
    <submittedName>
        <fullName evidence="10">Probable serine/threonine-protein kinase DDB_G0277165 isoform X1</fullName>
    </submittedName>
</protein>
<feature type="region of interest" description="Disordered" evidence="7">
    <location>
        <begin position="475"/>
        <end position="593"/>
    </location>
</feature>
<keyword evidence="9" id="KW-1185">Reference proteome</keyword>
<evidence type="ECO:0000256" key="1">
    <source>
        <dbReference type="ARBA" id="ARBA00022527"/>
    </source>
</evidence>
<dbReference type="RefSeq" id="XP_025832040.1">
    <property type="nucleotide sequence ID" value="XM_025976255.1"/>
</dbReference>
<accession>A0A7F5R7U9</accession>
<dbReference type="SMART" id="SM00220">
    <property type="entry name" value="S_TKc"/>
    <property type="match status" value="1"/>
</dbReference>
<feature type="compositionally biased region" description="Polar residues" evidence="7">
    <location>
        <begin position="968"/>
        <end position="982"/>
    </location>
</feature>
<feature type="region of interest" description="Disordered" evidence="7">
    <location>
        <begin position="1039"/>
        <end position="1058"/>
    </location>
</feature>
<dbReference type="InterPro" id="IPR000719">
    <property type="entry name" value="Prot_kinase_dom"/>
</dbReference>
<name>A0A7F5R7U9_AGRPL</name>
<dbReference type="PROSITE" id="PS00107">
    <property type="entry name" value="PROTEIN_KINASE_ATP"/>
    <property type="match status" value="1"/>
</dbReference>
<dbReference type="GeneID" id="108743236"/>